<comment type="subunit">
    <text evidence="2">Part of the 30S ribosomal subunit.</text>
</comment>
<evidence type="ECO:0000256" key="1">
    <source>
        <dbReference type="ARBA" id="ARBA00008561"/>
    </source>
</evidence>
<dbReference type="RefSeq" id="XP_013899335.1">
    <property type="nucleotide sequence ID" value="XM_014043881.1"/>
</dbReference>
<evidence type="ECO:0000256" key="5">
    <source>
        <dbReference type="ARBA" id="ARBA00035379"/>
    </source>
</evidence>
<dbReference type="GO" id="GO:0003735">
    <property type="term" value="F:structural constituent of ribosome"/>
    <property type="evidence" value="ECO:0007669"/>
    <property type="project" value="InterPro"/>
</dbReference>
<dbReference type="GO" id="GO:0006412">
    <property type="term" value="P:translation"/>
    <property type="evidence" value="ECO:0007669"/>
    <property type="project" value="InterPro"/>
</dbReference>
<evidence type="ECO:0000256" key="4">
    <source>
        <dbReference type="ARBA" id="ARBA00023274"/>
    </source>
</evidence>
<evidence type="ECO:0000313" key="7">
    <source>
        <dbReference type="EMBL" id="KIZ00316.1"/>
    </source>
</evidence>
<evidence type="ECO:0000256" key="2">
    <source>
        <dbReference type="ARBA" id="ARBA00011458"/>
    </source>
</evidence>
<keyword evidence="3 7" id="KW-0689">Ribosomal protein</keyword>
<name>A0A0D2N265_9CHLO</name>
<protein>
    <recommendedName>
        <fullName evidence="5">30S ribosomal protein 3, chloroplastic</fullName>
    </recommendedName>
</protein>
<dbReference type="InterPro" id="IPR038447">
    <property type="entry name" value="PSRP-3/Ycf65_sf"/>
</dbReference>
<dbReference type="Proteomes" id="UP000054498">
    <property type="component" value="Unassembled WGS sequence"/>
</dbReference>
<organism evidence="7 8">
    <name type="scientific">Monoraphidium neglectum</name>
    <dbReference type="NCBI Taxonomy" id="145388"/>
    <lineage>
        <taxon>Eukaryota</taxon>
        <taxon>Viridiplantae</taxon>
        <taxon>Chlorophyta</taxon>
        <taxon>core chlorophytes</taxon>
        <taxon>Chlorophyceae</taxon>
        <taxon>CS clade</taxon>
        <taxon>Sphaeropleales</taxon>
        <taxon>Selenastraceae</taxon>
        <taxon>Monoraphidium</taxon>
    </lineage>
</organism>
<dbReference type="PANTHER" id="PTHR35108:SF1">
    <property type="entry name" value="OS04G0461100 PROTEIN"/>
    <property type="match status" value="1"/>
</dbReference>
<keyword evidence="8" id="KW-1185">Reference proteome</keyword>
<dbReference type="AlphaFoldDB" id="A0A0D2N265"/>
<dbReference type="STRING" id="145388.A0A0D2N265"/>
<comment type="similarity">
    <text evidence="1">Belongs to the chloroplast-specific ribosomal protein cS23 family.</text>
</comment>
<dbReference type="Pfam" id="PF04839">
    <property type="entry name" value="PSRP-3_Ycf65"/>
    <property type="match status" value="1"/>
</dbReference>
<proteinExistence type="inferred from homology"/>
<dbReference type="OrthoDB" id="1918956at2759"/>
<keyword evidence="4" id="KW-0687">Ribonucleoprotein</keyword>
<dbReference type="PANTHER" id="PTHR35108">
    <property type="entry name" value="30S RIBOSOMAL PROTEIN 3, CHLOROPLASTIC"/>
    <property type="match status" value="1"/>
</dbReference>
<dbReference type="Gene3D" id="3.30.390.140">
    <property type="match status" value="1"/>
</dbReference>
<dbReference type="EMBL" id="KK101592">
    <property type="protein sequence ID" value="KIZ00316.1"/>
    <property type="molecule type" value="Genomic_DNA"/>
</dbReference>
<evidence type="ECO:0000256" key="6">
    <source>
        <dbReference type="SAM" id="MobiDB-lite"/>
    </source>
</evidence>
<dbReference type="KEGG" id="mng:MNEG_7647"/>
<dbReference type="InterPro" id="IPR006924">
    <property type="entry name" value="Ribosomal_cS23-like"/>
</dbReference>
<dbReference type="GeneID" id="25740523"/>
<dbReference type="GO" id="GO:0005840">
    <property type="term" value="C:ribosome"/>
    <property type="evidence" value="ECO:0007669"/>
    <property type="project" value="UniProtKB-KW"/>
</dbReference>
<evidence type="ECO:0000313" key="8">
    <source>
        <dbReference type="Proteomes" id="UP000054498"/>
    </source>
</evidence>
<feature type="region of interest" description="Disordered" evidence="6">
    <location>
        <begin position="312"/>
        <end position="333"/>
    </location>
</feature>
<dbReference type="GO" id="GO:1990904">
    <property type="term" value="C:ribonucleoprotein complex"/>
    <property type="evidence" value="ECO:0007669"/>
    <property type="project" value="UniProtKB-KW"/>
</dbReference>
<accession>A0A0D2N265</accession>
<sequence>MATALSQTVQRASAVRRVARPAPFTAAVPKALKQQQKAFVARAAAEWGGSGGGSTLFRNRVAIDVLRSQEALQPSSGNVYDEDVQRAMADALTVAELEKDFIAGEAGSEETTAYLTSLAADKFEAFLDAAADGSSASVVDAVVSEAAELAEAQGLATEVEASEEYAPSASPDDGADPLALYDNETAAGMRQLVAAAKLSQEELVEGMVPEDWDQTTIDWFSNKKSGDIPLPTYKLNFLWLEKNIAVAVDQVYARGAQSPLTEYFVWPRRDAWDELRVALEAKPWITDRDRIVLLNRLTEVINFWQESVAVEGEEGGAEGEQQPRPTIDEARGAFPDCGFTGAVAAA</sequence>
<evidence type="ECO:0000256" key="3">
    <source>
        <dbReference type="ARBA" id="ARBA00022980"/>
    </source>
</evidence>
<gene>
    <name evidence="7" type="ORF">MNEG_7647</name>
</gene>
<reference evidence="7 8" key="1">
    <citation type="journal article" date="2013" name="BMC Genomics">
        <title>Reconstruction of the lipid metabolism for the microalga Monoraphidium neglectum from its genome sequence reveals characteristics suitable for biofuel production.</title>
        <authorList>
            <person name="Bogen C."/>
            <person name="Al-Dilaimi A."/>
            <person name="Albersmeier A."/>
            <person name="Wichmann J."/>
            <person name="Grundmann M."/>
            <person name="Rupp O."/>
            <person name="Lauersen K.J."/>
            <person name="Blifernez-Klassen O."/>
            <person name="Kalinowski J."/>
            <person name="Goesmann A."/>
            <person name="Mussgnug J.H."/>
            <person name="Kruse O."/>
        </authorList>
    </citation>
    <scope>NUCLEOTIDE SEQUENCE [LARGE SCALE GENOMIC DNA]</scope>
    <source>
        <strain evidence="7 8">SAG 48.87</strain>
    </source>
</reference>